<protein>
    <submittedName>
        <fullName evidence="2">Uncharacterized protein</fullName>
    </submittedName>
</protein>
<accession>A0ABQ2N7U2</accession>
<keyword evidence="3" id="KW-1185">Reference proteome</keyword>
<dbReference type="Proteomes" id="UP000655410">
    <property type="component" value="Unassembled WGS sequence"/>
</dbReference>
<feature type="transmembrane region" description="Helical" evidence="1">
    <location>
        <begin position="12"/>
        <end position="31"/>
    </location>
</feature>
<dbReference type="RefSeq" id="WP_188782611.1">
    <property type="nucleotide sequence ID" value="NZ_BMNI01000001.1"/>
</dbReference>
<dbReference type="EMBL" id="BMNI01000001">
    <property type="protein sequence ID" value="GGO86079.1"/>
    <property type="molecule type" value="Genomic_DNA"/>
</dbReference>
<sequence length="40" mass="4317">MSQSSANQTPRVIVSWAIVGIPLAYGFVQTLKNALHIFTG</sequence>
<proteinExistence type="predicted"/>
<evidence type="ECO:0000313" key="2">
    <source>
        <dbReference type="EMBL" id="GGO86079.1"/>
    </source>
</evidence>
<keyword evidence="1" id="KW-1133">Transmembrane helix</keyword>
<keyword evidence="1" id="KW-0812">Transmembrane</keyword>
<comment type="caution">
    <text evidence="2">The sequence shown here is derived from an EMBL/GenBank/DDBJ whole genome shotgun (WGS) entry which is preliminary data.</text>
</comment>
<name>A0ABQ2N7U2_9ACTN</name>
<evidence type="ECO:0000256" key="1">
    <source>
        <dbReference type="SAM" id="Phobius"/>
    </source>
</evidence>
<reference evidence="3" key="1">
    <citation type="journal article" date="2019" name="Int. J. Syst. Evol. Microbiol.">
        <title>The Global Catalogue of Microorganisms (GCM) 10K type strain sequencing project: providing services to taxonomists for standard genome sequencing and annotation.</title>
        <authorList>
            <consortium name="The Broad Institute Genomics Platform"/>
            <consortium name="The Broad Institute Genome Sequencing Center for Infectious Disease"/>
            <person name="Wu L."/>
            <person name="Ma J."/>
        </authorList>
    </citation>
    <scope>NUCLEOTIDE SEQUENCE [LARGE SCALE GENOMIC DNA]</scope>
    <source>
        <strain evidence="3">CGMCC 4.7371</strain>
    </source>
</reference>
<evidence type="ECO:0000313" key="3">
    <source>
        <dbReference type="Proteomes" id="UP000655410"/>
    </source>
</evidence>
<keyword evidence="1" id="KW-0472">Membrane</keyword>
<organism evidence="2 3">
    <name type="scientific">Nocardioides phosphati</name>
    <dbReference type="NCBI Taxonomy" id="1867775"/>
    <lineage>
        <taxon>Bacteria</taxon>
        <taxon>Bacillati</taxon>
        <taxon>Actinomycetota</taxon>
        <taxon>Actinomycetes</taxon>
        <taxon>Propionibacteriales</taxon>
        <taxon>Nocardioidaceae</taxon>
        <taxon>Nocardioides</taxon>
    </lineage>
</organism>
<gene>
    <name evidence="2" type="ORF">GCM10011584_07570</name>
</gene>